<dbReference type="PANTHER" id="PTHR12652:SF23">
    <property type="entry name" value="MICROBODY (PEROXISOME) PROLIFERATION PROTEIN PEROXIN 11B (EUROFUNG)"/>
    <property type="match status" value="1"/>
</dbReference>
<evidence type="ECO:0000313" key="6">
    <source>
        <dbReference type="Proteomes" id="UP000233524"/>
    </source>
</evidence>
<evidence type="ECO:0000313" key="5">
    <source>
        <dbReference type="EMBL" id="PKS11351.1"/>
    </source>
</evidence>
<dbReference type="PANTHER" id="PTHR12652">
    <property type="entry name" value="PEROXISOMAL BIOGENESIS FACTOR 11"/>
    <property type="match status" value="1"/>
</dbReference>
<keyword evidence="3" id="KW-0576">Peroxisome</keyword>
<gene>
    <name evidence="5" type="ORF">jhhlp_003113</name>
</gene>
<dbReference type="GO" id="GO:0016559">
    <property type="term" value="P:peroxisome fission"/>
    <property type="evidence" value="ECO:0007669"/>
    <property type="project" value="InterPro"/>
</dbReference>
<dbReference type="OrthoDB" id="3636394at2759"/>
<keyword evidence="6" id="KW-1185">Reference proteome</keyword>
<keyword evidence="1" id="KW-0962">Peroxisome biogenesis</keyword>
<dbReference type="VEuPathDB" id="FungiDB:jhhlp_003113"/>
<dbReference type="GO" id="GO:0005778">
    <property type="term" value="C:peroxisomal membrane"/>
    <property type="evidence" value="ECO:0007669"/>
    <property type="project" value="UniProtKB-SubCell"/>
</dbReference>
<dbReference type="InterPro" id="IPR008733">
    <property type="entry name" value="PEX11"/>
</dbReference>
<protein>
    <submittedName>
        <fullName evidence="5">Uncharacterized protein</fullName>
    </submittedName>
</protein>
<comment type="caution">
    <text evidence="5">The sequence shown here is derived from an EMBL/GenBank/DDBJ whole genome shotgun (WGS) entry which is preliminary data.</text>
</comment>
<dbReference type="AlphaFoldDB" id="A0A2N3NG22"/>
<organism evidence="5 6">
    <name type="scientific">Lomentospora prolificans</name>
    <dbReference type="NCBI Taxonomy" id="41688"/>
    <lineage>
        <taxon>Eukaryota</taxon>
        <taxon>Fungi</taxon>
        <taxon>Dikarya</taxon>
        <taxon>Ascomycota</taxon>
        <taxon>Pezizomycotina</taxon>
        <taxon>Sordariomycetes</taxon>
        <taxon>Hypocreomycetidae</taxon>
        <taxon>Microascales</taxon>
        <taxon>Microascaceae</taxon>
        <taxon>Lomentospora</taxon>
    </lineage>
</organism>
<dbReference type="Pfam" id="PF05648">
    <property type="entry name" value="PEX11"/>
    <property type="match status" value="1"/>
</dbReference>
<evidence type="ECO:0000256" key="3">
    <source>
        <dbReference type="ARBA" id="ARBA00023140"/>
    </source>
</evidence>
<dbReference type="InParanoid" id="A0A2N3NG22"/>
<dbReference type="EMBL" id="NLAX01000008">
    <property type="protein sequence ID" value="PKS11351.1"/>
    <property type="molecule type" value="Genomic_DNA"/>
</dbReference>
<sequence length="266" mass="29040">MVSHTALRKSPSTNPRHSVGIERFLRGVQAVCQISANTPQAIASSPIPVAELVAFGATLNLARRFIRTWRFLDCFAVSQSLYNGASAPTLELWLDIMRLSLFGIYGFLETITLPDLSGVTCFGPEMTKRINFEAQKFWFGALICGVVAGVSRLVNLYAHAPIPNVDDVYGLAKGEKDKGKKQEDQVKAKKAAAEKERAQKSAAKRALLTKTAVDAIDLVIPTSVLRWVAVEPAVVGWAMFLSTLLSGYDVWKKCGVELRKAKASKA</sequence>
<proteinExistence type="predicted"/>
<dbReference type="Proteomes" id="UP000233524">
    <property type="component" value="Unassembled WGS sequence"/>
</dbReference>
<evidence type="ECO:0000256" key="2">
    <source>
        <dbReference type="ARBA" id="ARBA00023136"/>
    </source>
</evidence>
<evidence type="ECO:0000256" key="1">
    <source>
        <dbReference type="ARBA" id="ARBA00022593"/>
    </source>
</evidence>
<keyword evidence="2" id="KW-0472">Membrane</keyword>
<name>A0A2N3NG22_9PEZI</name>
<accession>A0A2N3NG22</accession>
<evidence type="ECO:0000256" key="4">
    <source>
        <dbReference type="ARBA" id="ARBA00046271"/>
    </source>
</evidence>
<comment type="subcellular location">
    <subcellularLocation>
        <location evidence="4">Peroxisome membrane</location>
    </subcellularLocation>
</comment>
<reference evidence="5 6" key="1">
    <citation type="journal article" date="2017" name="G3 (Bethesda)">
        <title>First Draft Genome Sequence of the Pathogenic Fungus Lomentospora prolificans (Formerly Scedosporium prolificans).</title>
        <authorList>
            <person name="Luo R."/>
            <person name="Zimin A."/>
            <person name="Workman R."/>
            <person name="Fan Y."/>
            <person name="Pertea G."/>
            <person name="Grossman N."/>
            <person name="Wear M.P."/>
            <person name="Jia B."/>
            <person name="Miller H."/>
            <person name="Casadevall A."/>
            <person name="Timp W."/>
            <person name="Zhang S.X."/>
            <person name="Salzberg S.L."/>
        </authorList>
    </citation>
    <scope>NUCLEOTIDE SEQUENCE [LARGE SCALE GENOMIC DNA]</scope>
    <source>
        <strain evidence="5 6">JHH-5317</strain>
    </source>
</reference>